<dbReference type="RefSeq" id="WP_177236553.1">
    <property type="nucleotide sequence ID" value="NZ_FOLQ01000003.1"/>
</dbReference>
<name>A0A1I1PKS9_9BACT</name>
<dbReference type="AlphaFoldDB" id="A0A1I1PKS9"/>
<organism evidence="1 2">
    <name type="scientific">Spirosoma endophyticum</name>
    <dbReference type="NCBI Taxonomy" id="662367"/>
    <lineage>
        <taxon>Bacteria</taxon>
        <taxon>Pseudomonadati</taxon>
        <taxon>Bacteroidota</taxon>
        <taxon>Cytophagia</taxon>
        <taxon>Cytophagales</taxon>
        <taxon>Cytophagaceae</taxon>
        <taxon>Spirosoma</taxon>
    </lineage>
</organism>
<accession>A0A1I1PKS9</accession>
<proteinExistence type="predicted"/>
<reference evidence="1 2" key="1">
    <citation type="submission" date="2016-10" db="EMBL/GenBank/DDBJ databases">
        <authorList>
            <person name="de Groot N.N."/>
        </authorList>
    </citation>
    <scope>NUCLEOTIDE SEQUENCE [LARGE SCALE GENOMIC DNA]</scope>
    <source>
        <strain evidence="1 2">DSM 26130</strain>
    </source>
</reference>
<dbReference type="EMBL" id="FOLQ01000003">
    <property type="protein sequence ID" value="SFD08288.1"/>
    <property type="molecule type" value="Genomic_DNA"/>
</dbReference>
<keyword evidence="2" id="KW-1185">Reference proteome</keyword>
<protein>
    <submittedName>
        <fullName evidence="1">TIGR03643 family protein</fullName>
    </submittedName>
</protein>
<dbReference type="STRING" id="662367.SAMN05216167_103240"/>
<dbReference type="NCBIfam" id="TIGR03643">
    <property type="entry name" value="TIGR03643 family protein"/>
    <property type="match status" value="1"/>
</dbReference>
<dbReference type="InterPro" id="IPR019882">
    <property type="entry name" value="CHP03643"/>
</dbReference>
<sequence length="97" mass="11546">MKSIDRLQHLTDSDIDRIIEMAWEDRTPFDAIDRQFGCSEQEVIALMRRSLKPSSWRMWRARVQGRSTKHEALSAVDNSRFKSDQQRQITLNKIKKR</sequence>
<dbReference type="Pfam" id="PF10985">
    <property type="entry name" value="DUF2805"/>
    <property type="match status" value="1"/>
</dbReference>
<evidence type="ECO:0000313" key="2">
    <source>
        <dbReference type="Proteomes" id="UP000198598"/>
    </source>
</evidence>
<dbReference type="Proteomes" id="UP000198598">
    <property type="component" value="Unassembled WGS sequence"/>
</dbReference>
<evidence type="ECO:0000313" key="1">
    <source>
        <dbReference type="EMBL" id="SFD08288.1"/>
    </source>
</evidence>
<gene>
    <name evidence="1" type="ORF">SAMN05216167_103240</name>
</gene>